<evidence type="ECO:0000256" key="2">
    <source>
        <dbReference type="ARBA" id="ARBA00022898"/>
    </source>
</evidence>
<dbReference type="EMBL" id="JBGFTU010000002">
    <property type="protein sequence ID" value="MEZ0163648.1"/>
    <property type="molecule type" value="Genomic_DNA"/>
</dbReference>
<dbReference type="InterPro" id="IPR015422">
    <property type="entry name" value="PyrdxlP-dep_Trfase_small"/>
</dbReference>
<dbReference type="Gene3D" id="3.40.640.10">
    <property type="entry name" value="Type I PLP-dependent aspartate aminotransferase-like (Major domain)"/>
    <property type="match status" value="1"/>
</dbReference>
<dbReference type="PANTHER" id="PTHR45688">
    <property type="match status" value="1"/>
</dbReference>
<comment type="caution">
    <text evidence="4">The sequence shown here is derived from an EMBL/GenBank/DDBJ whole genome shotgun (WGS) entry which is preliminary data.</text>
</comment>
<organism evidence="4 5">
    <name type="scientific">Kineococcus halophytocola</name>
    <dbReference type="NCBI Taxonomy" id="3234027"/>
    <lineage>
        <taxon>Bacteria</taxon>
        <taxon>Bacillati</taxon>
        <taxon>Actinomycetota</taxon>
        <taxon>Actinomycetes</taxon>
        <taxon>Kineosporiales</taxon>
        <taxon>Kineosporiaceae</taxon>
        <taxon>Kineococcus</taxon>
    </lineage>
</organism>
<evidence type="ECO:0000313" key="5">
    <source>
        <dbReference type="Proteomes" id="UP001565927"/>
    </source>
</evidence>
<dbReference type="Gene3D" id="3.90.1150.10">
    <property type="entry name" value="Aspartate Aminotransferase, domain 1"/>
    <property type="match status" value="1"/>
</dbReference>
<protein>
    <submittedName>
        <fullName evidence="4">Aspartate aminotransferase family protein</fullName>
    </submittedName>
</protein>
<dbReference type="InterPro" id="IPR049704">
    <property type="entry name" value="Aminotrans_3_PPA_site"/>
</dbReference>
<dbReference type="SUPFAM" id="SSF53383">
    <property type="entry name" value="PLP-dependent transferases"/>
    <property type="match status" value="1"/>
</dbReference>
<dbReference type="InterPro" id="IPR015421">
    <property type="entry name" value="PyrdxlP-dep_Trfase_major"/>
</dbReference>
<keyword evidence="4" id="KW-0032">Aminotransferase</keyword>
<evidence type="ECO:0000256" key="1">
    <source>
        <dbReference type="ARBA" id="ARBA00008954"/>
    </source>
</evidence>
<dbReference type="RefSeq" id="WP_370439899.1">
    <property type="nucleotide sequence ID" value="NZ_JBGFTU010000002.1"/>
</dbReference>
<accession>A0ABV4GWH1</accession>
<evidence type="ECO:0000313" key="4">
    <source>
        <dbReference type="EMBL" id="MEZ0163648.1"/>
    </source>
</evidence>
<evidence type="ECO:0000256" key="3">
    <source>
        <dbReference type="RuleBase" id="RU003560"/>
    </source>
</evidence>
<dbReference type="GO" id="GO:0008483">
    <property type="term" value="F:transaminase activity"/>
    <property type="evidence" value="ECO:0007669"/>
    <property type="project" value="UniProtKB-KW"/>
</dbReference>
<keyword evidence="4" id="KW-0808">Transferase</keyword>
<keyword evidence="2 3" id="KW-0663">Pyridoxal phosphate</keyword>
<dbReference type="PROSITE" id="PS00600">
    <property type="entry name" value="AA_TRANSFER_CLASS_3"/>
    <property type="match status" value="1"/>
</dbReference>
<dbReference type="PANTHER" id="PTHR45688:SF13">
    <property type="entry name" value="ALANINE--GLYOXYLATE AMINOTRANSFERASE 2-LIKE"/>
    <property type="match status" value="1"/>
</dbReference>
<dbReference type="InterPro" id="IPR005814">
    <property type="entry name" value="Aminotrans_3"/>
</dbReference>
<sequence>MSASTTPAATQSDPRTRELLDRRHHTLGRHSPLFYSEPLELVRGRGVWVEDSAGHRYLDAYNNVPHVGHAHPEVARAVHEQMQRLALHTRYLNENILDYAEQLLATFDPGLDRVAFSNSGSEANELALRIARQHTGARGVLVSDWSYHGTTSALAEVTTALAAGEPFADHARRLRIPDATGLDAAATADLLEAALREVDEAVASLQEAGHGVALVVVDSLFTTEGLVRVPAGYVDGLARRVRAAGGLVVSDEVQAGFGRTGTSMWGYQEHGIVPDLVTLGKPMGNGHPLGGTVLGADLLEEFGARNEYFNTFGGNPVSAAAGRAVLEVMRTEGLRERAAALAPVLQEGLHALAAATPGIGAVRGQGLFQGVDFVDPATGAPDGETARAVVEGMRRAGVLISRIGRDGNVLKIRPPLAIAQDDVRTLLDRLTEVSARVSGGEVAARA</sequence>
<name>A0ABV4GWH1_9ACTN</name>
<dbReference type="Proteomes" id="UP001565927">
    <property type="component" value="Unassembled WGS sequence"/>
</dbReference>
<proteinExistence type="inferred from homology"/>
<keyword evidence="5" id="KW-1185">Reference proteome</keyword>
<dbReference type="PIRSF" id="PIRSF000521">
    <property type="entry name" value="Transaminase_4ab_Lys_Orn"/>
    <property type="match status" value="1"/>
</dbReference>
<dbReference type="InterPro" id="IPR015424">
    <property type="entry name" value="PyrdxlP-dep_Trfase"/>
</dbReference>
<reference evidence="4 5" key="1">
    <citation type="submission" date="2024-07" db="EMBL/GenBank/DDBJ databases">
        <authorList>
            <person name="Thanompreechachai J."/>
            <person name="Duangmal K."/>
        </authorList>
    </citation>
    <scope>NUCLEOTIDE SEQUENCE [LARGE SCALE GENOMIC DNA]</scope>
    <source>
        <strain evidence="4 5">LSe6-4</strain>
    </source>
</reference>
<dbReference type="CDD" id="cd00610">
    <property type="entry name" value="OAT_like"/>
    <property type="match status" value="1"/>
</dbReference>
<dbReference type="Pfam" id="PF00202">
    <property type="entry name" value="Aminotran_3"/>
    <property type="match status" value="1"/>
</dbReference>
<comment type="similarity">
    <text evidence="1 3">Belongs to the class-III pyridoxal-phosphate-dependent aminotransferase family.</text>
</comment>
<gene>
    <name evidence="4" type="ORF">AB2L27_02580</name>
</gene>